<evidence type="ECO:0000313" key="1">
    <source>
        <dbReference type="EMBL" id="CAH8282516.1"/>
    </source>
</evidence>
<organism evidence="1 2">
    <name type="scientific">Eruca vesicaria subsp. sativa</name>
    <name type="common">Garden rocket</name>
    <name type="synonym">Eruca sativa</name>
    <dbReference type="NCBI Taxonomy" id="29727"/>
    <lineage>
        <taxon>Eukaryota</taxon>
        <taxon>Viridiplantae</taxon>
        <taxon>Streptophyta</taxon>
        <taxon>Embryophyta</taxon>
        <taxon>Tracheophyta</taxon>
        <taxon>Spermatophyta</taxon>
        <taxon>Magnoliopsida</taxon>
        <taxon>eudicotyledons</taxon>
        <taxon>Gunneridae</taxon>
        <taxon>Pentapetalae</taxon>
        <taxon>rosids</taxon>
        <taxon>malvids</taxon>
        <taxon>Brassicales</taxon>
        <taxon>Brassicaceae</taxon>
        <taxon>Brassiceae</taxon>
        <taxon>Eruca</taxon>
    </lineage>
</organism>
<name>A0ABC8IMI2_ERUVS</name>
<evidence type="ECO:0000313" key="2">
    <source>
        <dbReference type="Proteomes" id="UP001642260"/>
    </source>
</evidence>
<protein>
    <submittedName>
        <fullName evidence="1">Uncharacterized protein</fullName>
    </submittedName>
</protein>
<reference evidence="1 2" key="1">
    <citation type="submission" date="2022-03" db="EMBL/GenBank/DDBJ databases">
        <authorList>
            <person name="Macdonald S."/>
            <person name="Ahmed S."/>
            <person name="Newling K."/>
        </authorList>
    </citation>
    <scope>NUCLEOTIDE SEQUENCE [LARGE SCALE GENOMIC DNA]</scope>
</reference>
<proteinExistence type="predicted"/>
<keyword evidence="2" id="KW-1185">Reference proteome</keyword>
<comment type="caution">
    <text evidence="1">The sequence shown here is derived from an EMBL/GenBank/DDBJ whole genome shotgun (WGS) entry which is preliminary data.</text>
</comment>
<dbReference type="Proteomes" id="UP001642260">
    <property type="component" value="Unassembled WGS sequence"/>
</dbReference>
<dbReference type="EMBL" id="CAKOAT010000002">
    <property type="protein sequence ID" value="CAH8282516.1"/>
    <property type="molecule type" value="Genomic_DNA"/>
</dbReference>
<sequence>MVGKPKNDAVRVKVTNPKSRAEDSFLPSFFPPSSHPKLSEAQLVLSRRRELYSLSLLLLDQHLLLEVANFAANLISWDFD</sequence>
<dbReference type="AlphaFoldDB" id="A0ABC8IMI2"/>
<gene>
    <name evidence="1" type="ORF">ERUC_LOCUS441</name>
</gene>
<accession>A0ABC8IMI2</accession>